<feature type="region of interest" description="Disordered" evidence="2">
    <location>
        <begin position="91"/>
        <end position="144"/>
    </location>
</feature>
<dbReference type="NCBIfam" id="TIGR02180">
    <property type="entry name" value="GRX_euk"/>
    <property type="match status" value="1"/>
</dbReference>
<dbReference type="AlphaFoldDB" id="A0A194VV88"/>
<dbReference type="PRINTS" id="PR00160">
    <property type="entry name" value="GLUTAREDOXIN"/>
</dbReference>
<evidence type="ECO:0000313" key="4">
    <source>
        <dbReference type="EMBL" id="KUI67912.1"/>
    </source>
</evidence>
<dbReference type="GO" id="GO:0005796">
    <property type="term" value="C:Golgi lumen"/>
    <property type="evidence" value="ECO:0007669"/>
    <property type="project" value="TreeGrafter"/>
</dbReference>
<dbReference type="SMR" id="A0A194VV88"/>
<organism evidence="4 5">
    <name type="scientific">Cytospora mali</name>
    <name type="common">Apple Valsa canker fungus</name>
    <name type="synonym">Valsa mali</name>
    <dbReference type="NCBI Taxonomy" id="578113"/>
    <lineage>
        <taxon>Eukaryota</taxon>
        <taxon>Fungi</taxon>
        <taxon>Dikarya</taxon>
        <taxon>Ascomycota</taxon>
        <taxon>Pezizomycotina</taxon>
        <taxon>Sordariomycetes</taxon>
        <taxon>Sordariomycetidae</taxon>
        <taxon>Diaporthales</taxon>
        <taxon>Cytosporaceae</taxon>
        <taxon>Cytospora</taxon>
    </lineage>
</organism>
<evidence type="ECO:0000256" key="2">
    <source>
        <dbReference type="SAM" id="MobiDB-lite"/>
    </source>
</evidence>
<dbReference type="InterPro" id="IPR002109">
    <property type="entry name" value="Glutaredoxin"/>
</dbReference>
<protein>
    <submittedName>
        <fullName evidence="4">Monothiol glutaredoxin-7</fullName>
    </submittedName>
</protein>
<dbReference type="GO" id="GO:0000324">
    <property type="term" value="C:fungal-type vacuole"/>
    <property type="evidence" value="ECO:0007669"/>
    <property type="project" value="TreeGrafter"/>
</dbReference>
<dbReference type="FunFam" id="3.40.30.10:FF:000093">
    <property type="entry name" value="Glutaredoxin 2"/>
    <property type="match status" value="1"/>
</dbReference>
<dbReference type="EMBL" id="CM003100">
    <property type="protein sequence ID" value="KUI67912.1"/>
    <property type="molecule type" value="Genomic_DNA"/>
</dbReference>
<evidence type="ECO:0000313" key="5">
    <source>
        <dbReference type="Proteomes" id="UP000078559"/>
    </source>
</evidence>
<dbReference type="GO" id="GO:0005801">
    <property type="term" value="C:cis-Golgi network"/>
    <property type="evidence" value="ECO:0007669"/>
    <property type="project" value="UniProtKB-ARBA"/>
</dbReference>
<keyword evidence="5" id="KW-1185">Reference proteome</keyword>
<dbReference type="GO" id="GO:0004362">
    <property type="term" value="F:glutathione-disulfide reductase (NADPH) activity"/>
    <property type="evidence" value="ECO:0007669"/>
    <property type="project" value="UniProtKB-ARBA"/>
</dbReference>
<dbReference type="GO" id="GO:0034599">
    <property type="term" value="P:cellular response to oxidative stress"/>
    <property type="evidence" value="ECO:0007669"/>
    <property type="project" value="TreeGrafter"/>
</dbReference>
<evidence type="ECO:0000256" key="1">
    <source>
        <dbReference type="ARBA" id="ARBA00009630"/>
    </source>
</evidence>
<feature type="compositionally biased region" description="Basic and acidic residues" evidence="2">
    <location>
        <begin position="91"/>
        <end position="112"/>
    </location>
</feature>
<dbReference type="SUPFAM" id="SSF52833">
    <property type="entry name" value="Thioredoxin-like"/>
    <property type="match status" value="1"/>
</dbReference>
<dbReference type="InterPro" id="IPR036249">
    <property type="entry name" value="Thioredoxin-like_sf"/>
</dbReference>
<feature type="region of interest" description="Disordered" evidence="2">
    <location>
        <begin position="49"/>
        <end position="77"/>
    </location>
</feature>
<dbReference type="PANTHER" id="PTHR45694">
    <property type="entry name" value="GLUTAREDOXIN 2"/>
    <property type="match status" value="1"/>
</dbReference>
<dbReference type="PROSITE" id="PS51354">
    <property type="entry name" value="GLUTAREDOXIN_2"/>
    <property type="match status" value="1"/>
</dbReference>
<accession>A0A194VV88</accession>
<name>A0A194VV88_CYTMA</name>
<feature type="compositionally biased region" description="Basic and acidic residues" evidence="2">
    <location>
        <begin position="125"/>
        <end position="144"/>
    </location>
</feature>
<dbReference type="InterPro" id="IPR014025">
    <property type="entry name" value="Glutaredoxin_subgr"/>
</dbReference>
<reference evidence="4" key="1">
    <citation type="submission" date="2014-12" db="EMBL/GenBank/DDBJ databases">
        <title>Genome Sequence of Valsa Canker Pathogens Uncovers a Specific Adaption of Colonization on Woody Bark.</title>
        <authorList>
            <person name="Yin Z."/>
            <person name="Liu H."/>
            <person name="Gao X."/>
            <person name="Li Z."/>
            <person name="Song N."/>
            <person name="Ke X."/>
            <person name="Dai Q."/>
            <person name="Wu Y."/>
            <person name="Sun Y."/>
            <person name="Xu J.-R."/>
            <person name="Kang Z.K."/>
            <person name="Wang L."/>
            <person name="Huang L."/>
        </authorList>
    </citation>
    <scope>NUCLEOTIDE SEQUENCE [LARGE SCALE GENOMIC DNA]</scope>
    <source>
        <strain evidence="4">03-8</strain>
    </source>
</reference>
<sequence length="264" mass="29273">MPSPRRLRLLLIGVVAIVITTLVYTSQLRQSQDVDRRTFSDFYGRTKSELERVHSDHQTPPDSKDGKDKDGDGDLDADDALLAREMADRLKAAEQKAKDSANAKAPKPDAPEKVIGVGNSAAGQDKSKDKTGNKLEEKEAEEDHSVEATINEILKKSPVIIFSKTYCQFSKRAKGLLLEKYSINPEPYVVELDIHPLGKQIQDKLAKMTGRKTVPNIMINGKSIGGSDDLAQMDNNRELVEKIRTLGSVGGKTVEVKERFEEEK</sequence>
<evidence type="ECO:0000259" key="3">
    <source>
        <dbReference type="Pfam" id="PF00462"/>
    </source>
</evidence>
<dbReference type="Gene3D" id="3.40.30.10">
    <property type="entry name" value="Glutaredoxin"/>
    <property type="match status" value="1"/>
</dbReference>
<dbReference type="CDD" id="cd03419">
    <property type="entry name" value="GRX_GRXh_1_2_like"/>
    <property type="match status" value="1"/>
</dbReference>
<gene>
    <name evidence="4" type="ORF">VM1G_02602</name>
</gene>
<dbReference type="InterPro" id="IPR011899">
    <property type="entry name" value="Glutaredoxin_euk/vir"/>
</dbReference>
<dbReference type="OrthoDB" id="423313at2759"/>
<dbReference type="Proteomes" id="UP000078559">
    <property type="component" value="Chromosome 3"/>
</dbReference>
<proteinExistence type="inferred from homology"/>
<feature type="compositionally biased region" description="Basic and acidic residues" evidence="2">
    <location>
        <begin position="49"/>
        <end position="72"/>
    </location>
</feature>
<comment type="similarity">
    <text evidence="1">Belongs to the glutaredoxin family. Monothiol subfamily.</text>
</comment>
<feature type="domain" description="Glutaredoxin" evidence="3">
    <location>
        <begin position="159"/>
        <end position="224"/>
    </location>
</feature>
<dbReference type="Pfam" id="PF00462">
    <property type="entry name" value="Glutaredoxin"/>
    <property type="match status" value="1"/>
</dbReference>
<dbReference type="PANTHER" id="PTHR45694:SF5">
    <property type="entry name" value="GLUTAREDOXIN 2"/>
    <property type="match status" value="1"/>
</dbReference>